<proteinExistence type="inferred from homology"/>
<keyword evidence="4 7" id="KW-0694">RNA-binding</keyword>
<evidence type="ECO:0000256" key="1">
    <source>
        <dbReference type="ARBA" id="ARBA00004496"/>
    </source>
</evidence>
<dbReference type="Pfam" id="PF02290">
    <property type="entry name" value="SRP14"/>
    <property type="match status" value="1"/>
</dbReference>
<dbReference type="SUPFAM" id="SSF54762">
    <property type="entry name" value="Signal recognition particle alu RNA binding heterodimer, SRP9/14"/>
    <property type="match status" value="1"/>
</dbReference>
<keyword evidence="6 7" id="KW-0687">Ribonucleoprotein</keyword>
<organism evidence="9 10">
    <name type="scientific">Mixia osmundae (strain CBS 9802 / IAM 14324 / JCM 22182 / KY 12970)</name>
    <dbReference type="NCBI Taxonomy" id="764103"/>
    <lineage>
        <taxon>Eukaryota</taxon>
        <taxon>Fungi</taxon>
        <taxon>Dikarya</taxon>
        <taxon>Basidiomycota</taxon>
        <taxon>Pucciniomycotina</taxon>
        <taxon>Mixiomycetes</taxon>
        <taxon>Mixiales</taxon>
        <taxon>Mixiaceae</taxon>
        <taxon>Mixia</taxon>
    </lineage>
</organism>
<name>G7E110_MIXOS</name>
<evidence type="ECO:0000256" key="6">
    <source>
        <dbReference type="ARBA" id="ARBA00023274"/>
    </source>
</evidence>
<dbReference type="STRING" id="764103.G7E110"/>
<reference evidence="9 10" key="1">
    <citation type="journal article" date="2011" name="J. Gen. Appl. Microbiol.">
        <title>Draft genome sequencing of the enigmatic basidiomycete Mixia osmundae.</title>
        <authorList>
            <person name="Nishida H."/>
            <person name="Nagatsuka Y."/>
            <person name="Sugiyama J."/>
        </authorList>
    </citation>
    <scope>NUCLEOTIDE SEQUENCE [LARGE SCALE GENOMIC DNA]</scope>
    <source>
        <strain evidence="10">CBS 9802 / IAM 14324 / JCM 22182 / KY 12970</strain>
    </source>
</reference>
<evidence type="ECO:0000313" key="9">
    <source>
        <dbReference type="EMBL" id="GAA96520.1"/>
    </source>
</evidence>
<reference evidence="9 10" key="2">
    <citation type="journal article" date="2012" name="Open Biol.">
        <title>Characteristics of nucleosomes and linker DNA regions on the genome of the basidiomycete Mixia osmundae revealed by mono- and dinucleosome mapping.</title>
        <authorList>
            <person name="Nishida H."/>
            <person name="Kondo S."/>
            <person name="Matsumoto T."/>
            <person name="Suzuki Y."/>
            <person name="Yoshikawa H."/>
            <person name="Taylor T.D."/>
            <person name="Sugiyama J."/>
        </authorList>
    </citation>
    <scope>NUCLEOTIDE SEQUENCE [LARGE SCALE GENOMIC DNA]</scope>
    <source>
        <strain evidence="10">CBS 9802 / IAM 14324 / JCM 22182 / KY 12970</strain>
    </source>
</reference>
<dbReference type="InParanoid" id="G7E110"/>
<evidence type="ECO:0000256" key="2">
    <source>
        <dbReference type="ARBA" id="ARBA00010349"/>
    </source>
</evidence>
<dbReference type="GO" id="GO:0008312">
    <property type="term" value="F:7S RNA binding"/>
    <property type="evidence" value="ECO:0007669"/>
    <property type="project" value="UniProtKB-UniRule"/>
</dbReference>
<protein>
    <recommendedName>
        <fullName evidence="7">Signal recognition particle subunit SRP14</fullName>
    </recommendedName>
    <alternativeName>
        <fullName evidence="7">Signal recognition particle 14 kDa protein</fullName>
    </alternativeName>
</protein>
<keyword evidence="10" id="KW-1185">Reference proteome</keyword>
<dbReference type="FunCoup" id="G7E110">
    <property type="interactions" value="103"/>
</dbReference>
<comment type="subunit">
    <text evidence="7">Component of a fungal signal recognition particle (SRP) complex that consists of a 7SL RNA molecule (scR1) and at least six protein subunits: SRP72, SRP68, SRP54, SEC65, SRP21 and SRP14.</text>
</comment>
<evidence type="ECO:0000256" key="7">
    <source>
        <dbReference type="RuleBase" id="RU368100"/>
    </source>
</evidence>
<comment type="similarity">
    <text evidence="2 7">Belongs to the SRP14 family.</text>
</comment>
<dbReference type="AlphaFoldDB" id="G7E110"/>
<keyword evidence="3 7" id="KW-0963">Cytoplasm</keyword>
<dbReference type="eggNOG" id="ENOG502SCBK">
    <property type="taxonomic scope" value="Eukaryota"/>
</dbReference>
<feature type="compositionally biased region" description="Low complexity" evidence="8">
    <location>
        <begin position="119"/>
        <end position="129"/>
    </location>
</feature>
<dbReference type="OMA" id="PCIIRAT"/>
<dbReference type="EMBL" id="BABT02000102">
    <property type="protein sequence ID" value="GAA96520.1"/>
    <property type="molecule type" value="Genomic_DNA"/>
</dbReference>
<dbReference type="HOGENOM" id="CLU_094309_0_1_1"/>
<evidence type="ECO:0000256" key="3">
    <source>
        <dbReference type="ARBA" id="ARBA00022490"/>
    </source>
</evidence>
<comment type="caution">
    <text evidence="9">The sequence shown here is derived from an EMBL/GenBank/DDBJ whole genome shotgun (WGS) entry which is preliminary data.</text>
</comment>
<evidence type="ECO:0000256" key="8">
    <source>
        <dbReference type="SAM" id="MobiDB-lite"/>
    </source>
</evidence>
<sequence>MSLSNDEFLQELGQLFKSPAGGTVFLTQKRYTFGADASSSTQSGYPCIIRATNGKKVKLSTLVQPSDSVSFQVKYAALLRTNMTTLRPKDRPARKKRVLLEGKGDKPQFIKVNREHKGQSAAAKALSKGKLPKVRGSARGAGHKMRQRTMKKRLESIEKLKKMRLLQLQRERAKRGIFPVSA</sequence>
<dbReference type="GO" id="GO:0005786">
    <property type="term" value="C:signal recognition particle, endoplasmic reticulum targeting"/>
    <property type="evidence" value="ECO:0007669"/>
    <property type="project" value="UniProtKB-UniRule"/>
</dbReference>
<comment type="subcellular location">
    <subcellularLocation>
        <location evidence="1 7">Cytoplasm</location>
    </subcellularLocation>
</comment>
<evidence type="ECO:0000313" key="10">
    <source>
        <dbReference type="Proteomes" id="UP000009131"/>
    </source>
</evidence>
<evidence type="ECO:0000256" key="4">
    <source>
        <dbReference type="ARBA" id="ARBA00022884"/>
    </source>
</evidence>
<dbReference type="GO" id="GO:0006614">
    <property type="term" value="P:SRP-dependent cotranslational protein targeting to membrane"/>
    <property type="evidence" value="ECO:0007669"/>
    <property type="project" value="UniProtKB-UniRule"/>
</dbReference>
<keyword evidence="5 7" id="KW-0733">Signal recognition particle</keyword>
<comment type="function">
    <text evidence="7">Component of the signal recognition particle (SRP) complex, a ribonucleoprotein complex that mediates the cotranslational targeting of secretory and membrane proteins to the endoplasmic reticulum (ER).</text>
</comment>
<feature type="compositionally biased region" description="Basic residues" evidence="8">
    <location>
        <begin position="141"/>
        <end position="150"/>
    </location>
</feature>
<dbReference type="PANTHER" id="PTHR12013">
    <property type="entry name" value="SIGNAL RECOGNITION PARTICLE 14 KD PROTEIN"/>
    <property type="match status" value="1"/>
</dbReference>
<dbReference type="RefSeq" id="XP_014567436.1">
    <property type="nucleotide sequence ID" value="XM_014711950.1"/>
</dbReference>
<dbReference type="InterPro" id="IPR009018">
    <property type="entry name" value="Signal_recog_particle_SRP9/14"/>
</dbReference>
<accession>G7E110</accession>
<dbReference type="Gene3D" id="3.30.720.10">
    <property type="entry name" value="Signal recognition particle alu RNA binding heterodimer, srp9/1"/>
    <property type="match status" value="1"/>
</dbReference>
<evidence type="ECO:0000256" key="5">
    <source>
        <dbReference type="ARBA" id="ARBA00023135"/>
    </source>
</evidence>
<dbReference type="OrthoDB" id="19209at2759"/>
<dbReference type="Proteomes" id="UP000009131">
    <property type="component" value="Unassembled WGS sequence"/>
</dbReference>
<gene>
    <name evidence="9" type="primary">Mo03188</name>
    <name evidence="9" type="ORF">E5Q_03188</name>
</gene>
<feature type="region of interest" description="Disordered" evidence="8">
    <location>
        <begin position="116"/>
        <end position="150"/>
    </location>
</feature>
<dbReference type="GO" id="GO:0030942">
    <property type="term" value="F:endoplasmic reticulum signal peptide binding"/>
    <property type="evidence" value="ECO:0007669"/>
    <property type="project" value="UniProtKB-UniRule"/>
</dbReference>
<dbReference type="InterPro" id="IPR003210">
    <property type="entry name" value="Signal_recog_particle_SRP14"/>
</dbReference>